<proteinExistence type="predicted"/>
<dbReference type="InterPro" id="IPR029045">
    <property type="entry name" value="ClpP/crotonase-like_dom_sf"/>
</dbReference>
<accession>A0A4P2PTG0</accession>
<dbReference type="AlphaFoldDB" id="A0A4P2PTG0"/>
<dbReference type="CDD" id="cd14740">
    <property type="entry name" value="PAAR_4"/>
    <property type="match status" value="1"/>
</dbReference>
<dbReference type="InterPro" id="IPR005151">
    <property type="entry name" value="Tail-specific_protease"/>
</dbReference>
<feature type="domain" description="Tail specific protease" evidence="4">
    <location>
        <begin position="136"/>
        <end position="315"/>
    </location>
</feature>
<dbReference type="Gene3D" id="3.90.226.10">
    <property type="entry name" value="2-enoyl-CoA Hydratase, Chain A, domain 1"/>
    <property type="match status" value="1"/>
</dbReference>
<sequence length="316" mass="31959">MLPIANRGAGQFIAAPDVCRTPPVGVPIPYVNVAFNAMATVFAANVLTSMMPSLTVGSVIPMSVGDEPGVMHPTIKGAAVVTASFTNVFFNFLPAAHLASLTAGNNFNAPLGFIAVPSATNVFTMRAGVGEALQGALDVAVALAPGTAGDGVSGELLAPGVGCVALPRIAIDGPALLHREIGRLRARGMEVLVLDLRGNPGGDVKAAVEIAGGFLPEGALLATVIDEDGDATEHRARPGAPYTMPLVVWVDRFTASAAELVAACLQAHGRAVVAGEATYGKGAAAMWDAGCARRGARVELPDGREISAGGVLPDPG</sequence>
<dbReference type="PANTHER" id="PTHR32060">
    <property type="entry name" value="TAIL-SPECIFIC PROTEASE"/>
    <property type="match status" value="1"/>
</dbReference>
<dbReference type="InterPro" id="IPR004447">
    <property type="entry name" value="Peptidase_S41A"/>
</dbReference>
<gene>
    <name evidence="5" type="ORF">SOCEGT47_001350</name>
</gene>
<dbReference type="RefSeq" id="WP_129344323.1">
    <property type="nucleotide sequence ID" value="NZ_CP012670.1"/>
</dbReference>
<dbReference type="SUPFAM" id="SSF52096">
    <property type="entry name" value="ClpP/crotonase"/>
    <property type="match status" value="1"/>
</dbReference>
<dbReference type="Pfam" id="PF13665">
    <property type="entry name" value="Tox-PAAR-like"/>
    <property type="match status" value="1"/>
</dbReference>
<dbReference type="GO" id="GO:0008236">
    <property type="term" value="F:serine-type peptidase activity"/>
    <property type="evidence" value="ECO:0007669"/>
    <property type="project" value="UniProtKB-KW"/>
</dbReference>
<dbReference type="SMART" id="SM00245">
    <property type="entry name" value="TSPc"/>
    <property type="match status" value="1"/>
</dbReference>
<dbReference type="EMBL" id="CP012670">
    <property type="protein sequence ID" value="AUX19683.1"/>
    <property type="molecule type" value="Genomic_DNA"/>
</dbReference>
<dbReference type="OrthoDB" id="5505549at2"/>
<organism evidence="5 6">
    <name type="scientific">Sorangium cellulosum</name>
    <name type="common">Polyangium cellulosum</name>
    <dbReference type="NCBI Taxonomy" id="56"/>
    <lineage>
        <taxon>Bacteria</taxon>
        <taxon>Pseudomonadati</taxon>
        <taxon>Myxococcota</taxon>
        <taxon>Polyangia</taxon>
        <taxon>Polyangiales</taxon>
        <taxon>Polyangiaceae</taxon>
        <taxon>Sorangium</taxon>
    </lineage>
</organism>
<evidence type="ECO:0000256" key="3">
    <source>
        <dbReference type="ARBA" id="ARBA00022825"/>
    </source>
</evidence>
<dbReference type="Proteomes" id="UP000295781">
    <property type="component" value="Chromosome"/>
</dbReference>
<evidence type="ECO:0000313" key="5">
    <source>
        <dbReference type="EMBL" id="AUX19683.1"/>
    </source>
</evidence>
<dbReference type="GO" id="GO:0004175">
    <property type="term" value="F:endopeptidase activity"/>
    <property type="evidence" value="ECO:0007669"/>
    <property type="project" value="TreeGrafter"/>
</dbReference>
<keyword evidence="3" id="KW-0720">Serine protease</keyword>
<evidence type="ECO:0000256" key="2">
    <source>
        <dbReference type="ARBA" id="ARBA00022801"/>
    </source>
</evidence>
<dbReference type="Pfam" id="PF03572">
    <property type="entry name" value="Peptidase_S41"/>
    <property type="match status" value="1"/>
</dbReference>
<protein>
    <recommendedName>
        <fullName evidence="4">Tail specific protease domain-containing protein</fullName>
    </recommendedName>
</protein>
<evidence type="ECO:0000313" key="6">
    <source>
        <dbReference type="Proteomes" id="UP000295781"/>
    </source>
</evidence>
<evidence type="ECO:0000256" key="1">
    <source>
        <dbReference type="ARBA" id="ARBA00022670"/>
    </source>
</evidence>
<dbReference type="GO" id="GO:0030288">
    <property type="term" value="C:outer membrane-bounded periplasmic space"/>
    <property type="evidence" value="ECO:0007669"/>
    <property type="project" value="TreeGrafter"/>
</dbReference>
<dbReference type="GO" id="GO:0007165">
    <property type="term" value="P:signal transduction"/>
    <property type="evidence" value="ECO:0007669"/>
    <property type="project" value="TreeGrafter"/>
</dbReference>
<evidence type="ECO:0000259" key="4">
    <source>
        <dbReference type="SMART" id="SM00245"/>
    </source>
</evidence>
<dbReference type="PANTHER" id="PTHR32060:SF30">
    <property type="entry name" value="CARBOXY-TERMINAL PROCESSING PROTEASE CTPA"/>
    <property type="match status" value="1"/>
</dbReference>
<reference evidence="5 6" key="1">
    <citation type="submission" date="2015-09" db="EMBL/GenBank/DDBJ databases">
        <title>Sorangium comparison.</title>
        <authorList>
            <person name="Zaburannyi N."/>
            <person name="Bunk B."/>
            <person name="Overmann J."/>
            <person name="Mueller R."/>
        </authorList>
    </citation>
    <scope>NUCLEOTIDE SEQUENCE [LARGE SCALE GENOMIC DNA]</scope>
    <source>
        <strain evidence="5 6">So ceGT47</strain>
    </source>
</reference>
<dbReference type="CDD" id="cd07560">
    <property type="entry name" value="Peptidase_S41_CPP"/>
    <property type="match status" value="1"/>
</dbReference>
<keyword evidence="2" id="KW-0378">Hydrolase</keyword>
<dbReference type="GO" id="GO:0006508">
    <property type="term" value="P:proteolysis"/>
    <property type="evidence" value="ECO:0007669"/>
    <property type="project" value="UniProtKB-KW"/>
</dbReference>
<name>A0A4P2PTG0_SORCE</name>
<keyword evidence="1" id="KW-0645">Protease</keyword>